<evidence type="ECO:0000256" key="1">
    <source>
        <dbReference type="SAM" id="Phobius"/>
    </source>
</evidence>
<dbReference type="Proteomes" id="UP000185596">
    <property type="component" value="Unassembled WGS sequence"/>
</dbReference>
<keyword evidence="1" id="KW-0472">Membrane</keyword>
<accession>A0A1Q8C1M9</accession>
<keyword evidence="3" id="KW-1185">Reference proteome</keyword>
<comment type="caution">
    <text evidence="2">The sequence shown here is derived from an EMBL/GenBank/DDBJ whole genome shotgun (WGS) entry which is preliminary data.</text>
</comment>
<dbReference type="OrthoDB" id="9849277at2"/>
<dbReference type="EMBL" id="MSIE01000097">
    <property type="protein sequence ID" value="OLF08265.1"/>
    <property type="molecule type" value="Genomic_DNA"/>
</dbReference>
<feature type="transmembrane region" description="Helical" evidence="1">
    <location>
        <begin position="329"/>
        <end position="349"/>
    </location>
</feature>
<organism evidence="2 3">
    <name type="scientific">Actinophytocola xanthii</name>
    <dbReference type="NCBI Taxonomy" id="1912961"/>
    <lineage>
        <taxon>Bacteria</taxon>
        <taxon>Bacillati</taxon>
        <taxon>Actinomycetota</taxon>
        <taxon>Actinomycetes</taxon>
        <taxon>Pseudonocardiales</taxon>
        <taxon>Pseudonocardiaceae</taxon>
    </lineage>
</organism>
<evidence type="ECO:0000313" key="3">
    <source>
        <dbReference type="Proteomes" id="UP000185596"/>
    </source>
</evidence>
<name>A0A1Q8C1M9_9PSEU</name>
<proteinExistence type="predicted"/>
<keyword evidence="1" id="KW-0812">Transmembrane</keyword>
<sequence>MSDVCDSWLHLFTSNIRELYISDAIDIVASPVGIHHRFRYEGKYISNQTRELWKRKELDGCEVVVHFSLQHAAGFHPAVFIPLRQGTVVRTLVEGNTYIVYFRLSRYLPLADRPQNSSAERAAAVQQYSTALRQLLVEANPDHAVHATTGGSPEGLVAPTDDAGRDFETLVRFLTPSVPAYQRARTYFRVTSIETESSKQVQPDENGSVPFVAGTEYVLNVAHFHHEPLTEPARISVTAPEALEVVTDQEIVIRSRYDVIPVRLFPPFRESHARGELVIRTAEPTLGPTVRIPLSIRPARSVALFAPTLGIGAASAIALPPILASGQNLVLRIVFAVLGAAAVGLGLWWRRSRGLGT</sequence>
<dbReference type="RefSeq" id="WP_075130036.1">
    <property type="nucleotide sequence ID" value="NZ_MSIE01000097.1"/>
</dbReference>
<evidence type="ECO:0000313" key="2">
    <source>
        <dbReference type="EMBL" id="OLF08265.1"/>
    </source>
</evidence>
<keyword evidence="1" id="KW-1133">Transmembrane helix</keyword>
<feature type="transmembrane region" description="Helical" evidence="1">
    <location>
        <begin position="301"/>
        <end position="323"/>
    </location>
</feature>
<gene>
    <name evidence="2" type="ORF">BU204_34640</name>
</gene>
<protein>
    <submittedName>
        <fullName evidence="2">Uncharacterized protein</fullName>
    </submittedName>
</protein>
<dbReference type="AlphaFoldDB" id="A0A1Q8C1M9"/>
<reference evidence="2 3" key="1">
    <citation type="submission" date="2016-12" db="EMBL/GenBank/DDBJ databases">
        <title>The draft genome sequence of Actinophytocola sp. 11-183.</title>
        <authorList>
            <person name="Wang W."/>
            <person name="Yuan L."/>
        </authorList>
    </citation>
    <scope>NUCLEOTIDE SEQUENCE [LARGE SCALE GENOMIC DNA]</scope>
    <source>
        <strain evidence="2 3">11-183</strain>
    </source>
</reference>